<keyword evidence="11 17" id="KW-0833">Ubl conjugation pathway</keyword>
<evidence type="ECO:0000313" key="21">
    <source>
        <dbReference type="EMBL" id="CCF58880.1"/>
    </source>
</evidence>
<evidence type="ECO:0000256" key="2">
    <source>
        <dbReference type="ARBA" id="ARBA00004123"/>
    </source>
</evidence>
<dbReference type="PROSITE" id="PS50089">
    <property type="entry name" value="ZF_RING_2"/>
    <property type="match status" value="1"/>
</dbReference>
<dbReference type="GO" id="GO:0070987">
    <property type="term" value="P:error-free translesion synthesis"/>
    <property type="evidence" value="ECO:0007669"/>
    <property type="project" value="EnsemblFungi"/>
</dbReference>
<sequence>MDQIISDASDFHDTQIPNISQLDALLRCHICKDFLKVPVLTPCGHTFCSICIREYINRQSKCPLCLNELRESMLRSEFLVNEIVQSFQSVRTKLLEVVKMPTISGSEDKSLIELGSDLESESGENIQSSKELESEEGDDDIQIVGTNQTKSTLRHNLRKTVSGPRINKSISSIESMFTKRQTNVRMAQCPICEDFYPIKTLERVHLDECLTLQSLGKKPVKRKASSTDTGLASKMTKAPSTSQKRMKSLTPPKDDNISHLERYVTSVVDTEHQRLPKLDFTAMSLSQIKQKLSALKLSTVGSKQDMIARYNHFELLWNSNFVDSMDPVSESELRRQLTSWEASNNSNNVNTNNNIGRLMMQTKKADTKTVEYNKLLKNFKNDKFSRTEWATLFNKEFKQLIKQARRNLEKDRQKLNDENDHEHGIEGLTEPSIENSSLFNKNETS</sequence>
<keyword evidence="15 17" id="KW-0539">Nucleus</keyword>
<dbReference type="AlphaFoldDB" id="H2AWY0"/>
<evidence type="ECO:0000313" key="22">
    <source>
        <dbReference type="Proteomes" id="UP000005220"/>
    </source>
</evidence>
<dbReference type="GO" id="GO:0000785">
    <property type="term" value="C:chromatin"/>
    <property type="evidence" value="ECO:0007669"/>
    <property type="project" value="EnsemblFungi"/>
</dbReference>
<dbReference type="GO" id="GO:0061630">
    <property type="term" value="F:ubiquitin protein ligase activity"/>
    <property type="evidence" value="ECO:0007669"/>
    <property type="project" value="UniProtKB-UniRule"/>
</dbReference>
<dbReference type="PANTHER" id="PTHR14134">
    <property type="entry name" value="E3 UBIQUITIN-PROTEIN LIGASE RAD18"/>
    <property type="match status" value="1"/>
</dbReference>
<dbReference type="RefSeq" id="XP_003958015.1">
    <property type="nucleotide sequence ID" value="XM_003957966.1"/>
</dbReference>
<evidence type="ECO:0000256" key="4">
    <source>
        <dbReference type="ARBA" id="ARBA00009506"/>
    </source>
</evidence>
<keyword evidence="12 17" id="KW-0862">Zinc</keyword>
<evidence type="ECO:0000256" key="9">
    <source>
        <dbReference type="ARBA" id="ARBA00022763"/>
    </source>
</evidence>
<comment type="subcellular location">
    <subcellularLocation>
        <location evidence="2 17">Nucleus</location>
    </subcellularLocation>
</comment>
<dbReference type="EMBL" id="HE650826">
    <property type="protein sequence ID" value="CCF58880.1"/>
    <property type="molecule type" value="Genomic_DNA"/>
</dbReference>
<dbReference type="GO" id="GO:0006281">
    <property type="term" value="P:DNA repair"/>
    <property type="evidence" value="ECO:0007669"/>
    <property type="project" value="UniProtKB-KW"/>
</dbReference>
<dbReference type="Gene3D" id="3.30.40.10">
    <property type="entry name" value="Zinc/RING finger domain, C3HC4 (zinc finger)"/>
    <property type="match status" value="1"/>
</dbReference>
<feature type="domain" description="RING-type" evidence="19">
    <location>
        <begin position="28"/>
        <end position="65"/>
    </location>
</feature>
<dbReference type="eggNOG" id="KOG0287">
    <property type="taxonomic scope" value="Eukaryota"/>
</dbReference>
<evidence type="ECO:0000256" key="15">
    <source>
        <dbReference type="ARBA" id="ARBA00023242"/>
    </source>
</evidence>
<dbReference type="SMART" id="SM00734">
    <property type="entry name" value="ZnF_Rad18"/>
    <property type="match status" value="1"/>
</dbReference>
<feature type="compositionally biased region" description="Basic and acidic residues" evidence="18">
    <location>
        <begin position="412"/>
        <end position="425"/>
    </location>
</feature>
<evidence type="ECO:0000256" key="7">
    <source>
        <dbReference type="ARBA" id="ARBA00022679"/>
    </source>
</evidence>
<evidence type="ECO:0000259" key="19">
    <source>
        <dbReference type="PROSITE" id="PS50089"/>
    </source>
</evidence>
<keyword evidence="9 17" id="KW-0227">DNA damage</keyword>
<dbReference type="InterPro" id="IPR013083">
    <property type="entry name" value="Znf_RING/FYVE/PHD"/>
</dbReference>
<dbReference type="GO" id="GO:0097505">
    <property type="term" value="C:Rad6-Rad18 complex"/>
    <property type="evidence" value="ECO:0007669"/>
    <property type="project" value="EnsemblFungi"/>
</dbReference>
<evidence type="ECO:0000256" key="12">
    <source>
        <dbReference type="ARBA" id="ARBA00022833"/>
    </source>
</evidence>
<evidence type="ECO:0000256" key="10">
    <source>
        <dbReference type="ARBA" id="ARBA00022771"/>
    </source>
</evidence>
<comment type="catalytic activity">
    <reaction evidence="1 17">
        <text>S-ubiquitinyl-[E2 ubiquitin-conjugating enzyme]-L-cysteine + [acceptor protein]-L-lysine = [E2 ubiquitin-conjugating enzyme]-L-cysteine + N(6)-ubiquitinyl-[acceptor protein]-L-lysine.</text>
        <dbReference type="EC" id="2.3.2.27"/>
    </reaction>
</comment>
<dbReference type="Proteomes" id="UP000005220">
    <property type="component" value="Chromosome 6"/>
</dbReference>
<evidence type="ECO:0000256" key="13">
    <source>
        <dbReference type="ARBA" id="ARBA00023125"/>
    </source>
</evidence>
<keyword evidence="13 17" id="KW-0238">DNA-binding</keyword>
<comment type="subunit">
    <text evidence="17">Interacts with E2 UBC2, forming a complex with ubiquitin ligase activity.</text>
</comment>
<evidence type="ECO:0000259" key="20">
    <source>
        <dbReference type="PROSITE" id="PS50800"/>
    </source>
</evidence>
<dbReference type="Pfam" id="PF02037">
    <property type="entry name" value="SAP"/>
    <property type="match status" value="1"/>
</dbReference>
<evidence type="ECO:0000256" key="6">
    <source>
        <dbReference type="ARBA" id="ARBA00015551"/>
    </source>
</evidence>
<dbReference type="GO" id="GO:0017116">
    <property type="term" value="F:single-stranded DNA helicase activity"/>
    <property type="evidence" value="ECO:0007669"/>
    <property type="project" value="EnsemblFungi"/>
</dbReference>
<name>H2AWY0_KAZAF</name>
<dbReference type="InterPro" id="IPR004580">
    <property type="entry name" value="Rad18_fungi"/>
</dbReference>
<dbReference type="GO" id="GO:0042275">
    <property type="term" value="P:error-free postreplication DNA repair"/>
    <property type="evidence" value="ECO:0007669"/>
    <property type="project" value="EnsemblFungi"/>
</dbReference>
<dbReference type="HOGENOM" id="CLU_028491_2_0_1"/>
<dbReference type="NCBIfam" id="TIGR00599">
    <property type="entry name" value="rad18"/>
    <property type="match status" value="1"/>
</dbReference>
<dbReference type="Pfam" id="PF13923">
    <property type="entry name" value="zf-C3HC4_2"/>
    <property type="match status" value="1"/>
</dbReference>
<dbReference type="FunCoup" id="H2AWY0">
    <property type="interactions" value="335"/>
</dbReference>
<dbReference type="GO" id="GO:0042276">
    <property type="term" value="P:error-prone translesion synthesis"/>
    <property type="evidence" value="ECO:0007669"/>
    <property type="project" value="EnsemblFungi"/>
</dbReference>
<keyword evidence="7 17" id="KW-0808">Transferase</keyword>
<dbReference type="InterPro" id="IPR003034">
    <property type="entry name" value="SAP_dom"/>
</dbReference>
<evidence type="ECO:0000256" key="16">
    <source>
        <dbReference type="PROSITE-ProRule" id="PRU00175"/>
    </source>
</evidence>
<dbReference type="KEGG" id="kaf:KAFR_0F02840"/>
<evidence type="ECO:0000256" key="8">
    <source>
        <dbReference type="ARBA" id="ARBA00022723"/>
    </source>
</evidence>
<dbReference type="PANTHER" id="PTHR14134:SF2">
    <property type="entry name" value="E3 UBIQUITIN-PROTEIN LIGASE RAD18"/>
    <property type="match status" value="1"/>
</dbReference>
<feature type="region of interest" description="Disordered" evidence="18">
    <location>
        <begin position="119"/>
        <end position="139"/>
    </location>
</feature>
<evidence type="ECO:0000256" key="3">
    <source>
        <dbReference type="ARBA" id="ARBA00004906"/>
    </source>
</evidence>
<keyword evidence="8 17" id="KW-0479">Metal-binding</keyword>
<feature type="region of interest" description="Disordered" evidence="18">
    <location>
        <begin position="218"/>
        <end position="255"/>
    </location>
</feature>
<dbReference type="GO" id="GO:0005634">
    <property type="term" value="C:nucleus"/>
    <property type="evidence" value="ECO:0007669"/>
    <property type="project" value="UniProtKB-SubCell"/>
</dbReference>
<dbReference type="InterPro" id="IPR017907">
    <property type="entry name" value="Znf_RING_CS"/>
</dbReference>
<dbReference type="GO" id="GO:0003697">
    <property type="term" value="F:single-stranded DNA binding"/>
    <property type="evidence" value="ECO:0007669"/>
    <property type="project" value="UniProtKB-UniRule"/>
</dbReference>
<dbReference type="OrthoDB" id="9049620at2759"/>
<dbReference type="SUPFAM" id="SSF57850">
    <property type="entry name" value="RING/U-box"/>
    <property type="match status" value="1"/>
</dbReference>
<dbReference type="PROSITE" id="PS00518">
    <property type="entry name" value="ZF_RING_1"/>
    <property type="match status" value="1"/>
</dbReference>
<comment type="similarity">
    <text evidence="4 17">Belongs to the RAD18 family.</text>
</comment>
<feature type="region of interest" description="Disordered" evidence="18">
    <location>
        <begin position="412"/>
        <end position="445"/>
    </location>
</feature>
<evidence type="ECO:0000256" key="11">
    <source>
        <dbReference type="ARBA" id="ARBA00022786"/>
    </source>
</evidence>
<dbReference type="InterPro" id="IPR006642">
    <property type="entry name" value="Rad18_UBZ4"/>
</dbReference>
<keyword evidence="10 16" id="KW-0863">Zinc-finger</keyword>
<dbReference type="UniPathway" id="UPA00143"/>
<feature type="compositionally biased region" description="Polar residues" evidence="18">
    <location>
        <begin position="432"/>
        <end position="445"/>
    </location>
</feature>
<dbReference type="SMART" id="SM00184">
    <property type="entry name" value="RING"/>
    <property type="match status" value="1"/>
</dbReference>
<comment type="function">
    <text evidence="17">E3 RING-finger protein, member of the UBC2/RAD6 epistasis group. Associates to the E2 ubiquitin conjugating enzyme UBC2/RAD6 to form the UBC2-RAD18 ubiquitin ligase complex involved in postreplicative repair (PRR) of damaged DNA.</text>
</comment>
<keyword evidence="14 17" id="KW-0234">DNA repair</keyword>
<reference evidence="21 22" key="1">
    <citation type="journal article" date="2011" name="Proc. Natl. Acad. Sci. U.S.A.">
        <title>Evolutionary erosion of yeast sex chromosomes by mating-type switching accidents.</title>
        <authorList>
            <person name="Gordon J.L."/>
            <person name="Armisen D."/>
            <person name="Proux-Wera E."/>
            <person name="Oheigeartaigh S.S."/>
            <person name="Byrne K.P."/>
            <person name="Wolfe K.H."/>
        </authorList>
    </citation>
    <scope>NUCLEOTIDE SEQUENCE [LARGE SCALE GENOMIC DNA]</scope>
    <source>
        <strain evidence="22">ATCC 22294 / BCRC 22015 / CBS 2517 / CECT 1963 / NBRC 1671 / NRRL Y-8276</strain>
    </source>
</reference>
<evidence type="ECO:0000256" key="1">
    <source>
        <dbReference type="ARBA" id="ARBA00000900"/>
    </source>
</evidence>
<organism evidence="21 22">
    <name type="scientific">Kazachstania africana (strain ATCC 22294 / BCRC 22015 / CBS 2517 / CECT 1963 / NBRC 1671 / NRRL Y-8276)</name>
    <name type="common">Yeast</name>
    <name type="synonym">Kluyveromyces africanus</name>
    <dbReference type="NCBI Taxonomy" id="1071382"/>
    <lineage>
        <taxon>Eukaryota</taxon>
        <taxon>Fungi</taxon>
        <taxon>Dikarya</taxon>
        <taxon>Ascomycota</taxon>
        <taxon>Saccharomycotina</taxon>
        <taxon>Saccharomycetes</taxon>
        <taxon>Saccharomycetales</taxon>
        <taxon>Saccharomycetaceae</taxon>
        <taxon>Kazachstania</taxon>
    </lineage>
</organism>
<dbReference type="FunFam" id="3.30.40.10:FF:000172">
    <property type="entry name" value="E3 ubiquitin-protein ligase RAD18"/>
    <property type="match status" value="1"/>
</dbReference>
<dbReference type="SMART" id="SM00513">
    <property type="entry name" value="SAP"/>
    <property type="match status" value="1"/>
</dbReference>
<keyword evidence="22" id="KW-1185">Reference proteome</keyword>
<dbReference type="InParanoid" id="H2AWY0"/>
<gene>
    <name evidence="21" type="primary">KAFR0F02840</name>
    <name evidence="21" type="ORF">KAFR_0F02840</name>
</gene>
<dbReference type="InterPro" id="IPR039577">
    <property type="entry name" value="Rad18"/>
</dbReference>
<feature type="domain" description="SAP" evidence="20">
    <location>
        <begin position="280"/>
        <end position="314"/>
    </location>
</feature>
<evidence type="ECO:0000256" key="5">
    <source>
        <dbReference type="ARBA" id="ARBA00012483"/>
    </source>
</evidence>
<comment type="pathway">
    <text evidence="3 17">Protein modification; protein ubiquitination.</text>
</comment>
<evidence type="ECO:0000256" key="17">
    <source>
        <dbReference type="RuleBase" id="RU368093"/>
    </source>
</evidence>
<dbReference type="STRING" id="1071382.H2AWY0"/>
<evidence type="ECO:0000256" key="18">
    <source>
        <dbReference type="SAM" id="MobiDB-lite"/>
    </source>
</evidence>
<dbReference type="GeneID" id="13884348"/>
<proteinExistence type="inferred from homology"/>
<evidence type="ECO:0000256" key="14">
    <source>
        <dbReference type="ARBA" id="ARBA00023204"/>
    </source>
</evidence>
<dbReference type="GO" id="GO:0006513">
    <property type="term" value="P:protein monoubiquitination"/>
    <property type="evidence" value="ECO:0007669"/>
    <property type="project" value="EnsemblFungi"/>
</dbReference>
<protein>
    <recommendedName>
        <fullName evidence="6 17">Postreplication repair E3 ubiquitin-protein ligase RAD18</fullName>
        <ecNumber evidence="5 17">2.3.2.27</ecNumber>
    </recommendedName>
    <alternativeName>
        <fullName evidence="17">RING-type E3 ubiquitin transferase RAD18</fullName>
    </alternativeName>
</protein>
<accession>H2AWY0</accession>
<dbReference type="EC" id="2.3.2.27" evidence="5 17"/>
<dbReference type="GO" id="GO:0008270">
    <property type="term" value="F:zinc ion binding"/>
    <property type="evidence" value="ECO:0007669"/>
    <property type="project" value="UniProtKB-KW"/>
</dbReference>
<dbReference type="PROSITE" id="PS50800">
    <property type="entry name" value="SAP"/>
    <property type="match status" value="1"/>
</dbReference>
<dbReference type="InterPro" id="IPR001841">
    <property type="entry name" value="Znf_RING"/>
</dbReference>